<keyword evidence="1" id="KW-0732">Signal</keyword>
<protein>
    <submittedName>
        <fullName evidence="2">Uncharacterized protein</fullName>
    </submittedName>
</protein>
<sequence length="110" mass="12074">MRNKWLAALVAVSLGWSTFASFANAANVNKDWVYEDKPSFGSTGHAIEAASDGGWVVSGYKDEMFMLQKLSESGNVEWENTYYPGLVSYAVIETSDGGVFGRRPNALLIR</sequence>
<accession>A0ABW1IV55</accession>
<organism evidence="2 3">
    <name type="scientific">Marinicrinis lubricantis</name>
    <dbReference type="NCBI Taxonomy" id="2086470"/>
    <lineage>
        <taxon>Bacteria</taxon>
        <taxon>Bacillati</taxon>
        <taxon>Bacillota</taxon>
        <taxon>Bacilli</taxon>
        <taxon>Bacillales</taxon>
        <taxon>Paenibacillaceae</taxon>
    </lineage>
</organism>
<dbReference type="Proteomes" id="UP001596250">
    <property type="component" value="Unassembled WGS sequence"/>
</dbReference>
<evidence type="ECO:0000313" key="2">
    <source>
        <dbReference type="EMBL" id="MFC5988970.1"/>
    </source>
</evidence>
<keyword evidence="3" id="KW-1185">Reference proteome</keyword>
<gene>
    <name evidence="2" type="ORF">ACFPXP_21410</name>
</gene>
<feature type="chain" id="PRO_5047107743" evidence="1">
    <location>
        <begin position="26"/>
        <end position="110"/>
    </location>
</feature>
<dbReference type="RefSeq" id="WP_379896506.1">
    <property type="nucleotide sequence ID" value="NZ_CBCSCT010000005.1"/>
</dbReference>
<evidence type="ECO:0000256" key="1">
    <source>
        <dbReference type="SAM" id="SignalP"/>
    </source>
</evidence>
<name>A0ABW1IV55_9BACL</name>
<feature type="signal peptide" evidence="1">
    <location>
        <begin position="1"/>
        <end position="25"/>
    </location>
</feature>
<evidence type="ECO:0000313" key="3">
    <source>
        <dbReference type="Proteomes" id="UP001596250"/>
    </source>
</evidence>
<proteinExistence type="predicted"/>
<comment type="caution">
    <text evidence="2">The sequence shown here is derived from an EMBL/GenBank/DDBJ whole genome shotgun (WGS) entry which is preliminary data.</text>
</comment>
<dbReference type="EMBL" id="JBHSQV010000186">
    <property type="protein sequence ID" value="MFC5988970.1"/>
    <property type="molecule type" value="Genomic_DNA"/>
</dbReference>
<reference evidence="3" key="1">
    <citation type="journal article" date="2019" name="Int. J. Syst. Evol. Microbiol.">
        <title>The Global Catalogue of Microorganisms (GCM) 10K type strain sequencing project: providing services to taxonomists for standard genome sequencing and annotation.</title>
        <authorList>
            <consortium name="The Broad Institute Genomics Platform"/>
            <consortium name="The Broad Institute Genome Sequencing Center for Infectious Disease"/>
            <person name="Wu L."/>
            <person name="Ma J."/>
        </authorList>
    </citation>
    <scope>NUCLEOTIDE SEQUENCE [LARGE SCALE GENOMIC DNA]</scope>
    <source>
        <strain evidence="3">CCM 8749</strain>
    </source>
</reference>